<evidence type="ECO:0000259" key="5">
    <source>
        <dbReference type="SMART" id="SM00563"/>
    </source>
</evidence>
<dbReference type="InterPro" id="IPR002123">
    <property type="entry name" value="Plipid/glycerol_acylTrfase"/>
</dbReference>
<accession>A0A432D335</accession>
<gene>
    <name evidence="6" type="ORF">EJ063_02665</name>
</gene>
<dbReference type="SUPFAM" id="SSF69593">
    <property type="entry name" value="Glycerol-3-phosphate (1)-acyltransferase"/>
    <property type="match status" value="1"/>
</dbReference>
<sequence length="258" mass="29384">MDTLMNKLNQYWRVVATGFCFAVFGLGGLVLSFIVVPLTKLFTAEQTEAEYKVQRSIQRSFDLFCRLMKFTGAIDYKIVGAEVLKQDRNCLIVANHPSLIDYVLIASQLERCDCLVKSAIWRNPFMKHIVKAAGYIPNETPDDLLSICEQRFEQGNVLLVFPEGTRTTPGVESKLQRGSAQIAVRTKRDLRLVHISVSPSFLTKETKWYQVPPTKPFFLVEVKDKVEVEPFIKQTTSPTIAARRLQQHLAETLFPENQ</sequence>
<evidence type="ECO:0000256" key="2">
    <source>
        <dbReference type="ARBA" id="ARBA00022679"/>
    </source>
</evidence>
<keyword evidence="3 6" id="KW-0012">Acyltransferase</keyword>
<dbReference type="AlphaFoldDB" id="A0A432D335"/>
<dbReference type="SMART" id="SM00563">
    <property type="entry name" value="PlsC"/>
    <property type="match status" value="1"/>
</dbReference>
<feature type="transmembrane region" description="Helical" evidence="4">
    <location>
        <begin position="12"/>
        <end position="36"/>
    </location>
</feature>
<dbReference type="EMBL" id="RXZH01000001">
    <property type="protein sequence ID" value="RTZ18353.1"/>
    <property type="molecule type" value="Genomic_DNA"/>
</dbReference>
<dbReference type="GO" id="GO:0003841">
    <property type="term" value="F:1-acylglycerol-3-phosphate O-acyltransferase activity"/>
    <property type="evidence" value="ECO:0007669"/>
    <property type="project" value="TreeGrafter"/>
</dbReference>
<reference evidence="6 7" key="1">
    <citation type="submission" date="2018-12" db="EMBL/GenBank/DDBJ databases">
        <title>Vibrio sp. isolated from China Sea.</title>
        <authorList>
            <person name="Li Y."/>
        </authorList>
    </citation>
    <scope>NUCLEOTIDE SEQUENCE [LARGE SCALE GENOMIC DNA]</scope>
    <source>
        <strain evidence="6 7">BEI207</strain>
    </source>
</reference>
<evidence type="ECO:0000256" key="1">
    <source>
        <dbReference type="ARBA" id="ARBA00005189"/>
    </source>
</evidence>
<feature type="domain" description="Phospholipid/glycerol acyltransferase" evidence="5">
    <location>
        <begin position="90"/>
        <end position="200"/>
    </location>
</feature>
<evidence type="ECO:0000313" key="7">
    <source>
        <dbReference type="Proteomes" id="UP000268973"/>
    </source>
</evidence>
<dbReference type="PANTHER" id="PTHR10434:SF66">
    <property type="entry name" value="PHOSPHOLIPID_GLYCEROL ACYLTRANSFERASE DOMAIN-CONTAINING PROTEIN"/>
    <property type="match status" value="1"/>
</dbReference>
<evidence type="ECO:0000256" key="4">
    <source>
        <dbReference type="SAM" id="Phobius"/>
    </source>
</evidence>
<keyword evidence="4" id="KW-0472">Membrane</keyword>
<proteinExistence type="predicted"/>
<dbReference type="Proteomes" id="UP000268973">
    <property type="component" value="Unassembled WGS sequence"/>
</dbReference>
<dbReference type="GO" id="GO:0006654">
    <property type="term" value="P:phosphatidic acid biosynthetic process"/>
    <property type="evidence" value="ECO:0007669"/>
    <property type="project" value="TreeGrafter"/>
</dbReference>
<keyword evidence="4" id="KW-0812">Transmembrane</keyword>
<comment type="caution">
    <text evidence="6">The sequence shown here is derived from an EMBL/GenBank/DDBJ whole genome shotgun (WGS) entry which is preliminary data.</text>
</comment>
<keyword evidence="7" id="KW-1185">Reference proteome</keyword>
<keyword evidence="2 6" id="KW-0808">Transferase</keyword>
<dbReference type="CDD" id="cd07989">
    <property type="entry name" value="LPLAT_AGPAT-like"/>
    <property type="match status" value="1"/>
</dbReference>
<organism evidence="6 7">
    <name type="scientific">Vibrio aquaticus</name>
    <dbReference type="NCBI Taxonomy" id="2496559"/>
    <lineage>
        <taxon>Bacteria</taxon>
        <taxon>Pseudomonadati</taxon>
        <taxon>Pseudomonadota</taxon>
        <taxon>Gammaproteobacteria</taxon>
        <taxon>Vibrionales</taxon>
        <taxon>Vibrionaceae</taxon>
        <taxon>Vibrio</taxon>
    </lineage>
</organism>
<protein>
    <submittedName>
        <fullName evidence="6">1-acyl-sn-glycerol-3-phosphate acyltransferase</fullName>
    </submittedName>
</protein>
<dbReference type="PANTHER" id="PTHR10434">
    <property type="entry name" value="1-ACYL-SN-GLYCEROL-3-PHOSPHATE ACYLTRANSFERASE"/>
    <property type="match status" value="1"/>
</dbReference>
<dbReference type="OrthoDB" id="9812274at2"/>
<comment type="pathway">
    <text evidence="1">Lipid metabolism.</text>
</comment>
<name>A0A432D335_9VIBR</name>
<keyword evidence="4" id="KW-1133">Transmembrane helix</keyword>
<evidence type="ECO:0000313" key="6">
    <source>
        <dbReference type="EMBL" id="RTZ18353.1"/>
    </source>
</evidence>
<evidence type="ECO:0000256" key="3">
    <source>
        <dbReference type="ARBA" id="ARBA00023315"/>
    </source>
</evidence>
<dbReference type="Pfam" id="PF01553">
    <property type="entry name" value="Acyltransferase"/>
    <property type="match status" value="1"/>
</dbReference>